<dbReference type="InterPro" id="IPR032875">
    <property type="entry name" value="Succ_CoA_lig_flav_dom"/>
</dbReference>
<dbReference type="AlphaFoldDB" id="A0A7K3RQH6"/>
<evidence type="ECO:0000313" key="3">
    <source>
        <dbReference type="Proteomes" id="UP000469670"/>
    </source>
</evidence>
<dbReference type="Gene3D" id="3.40.50.261">
    <property type="entry name" value="Succinyl-CoA synthetase domains"/>
    <property type="match status" value="1"/>
</dbReference>
<accession>A0A7K3RQH6</accession>
<feature type="non-terminal residue" evidence="2">
    <location>
        <position position="298"/>
    </location>
</feature>
<organism evidence="2 3">
    <name type="scientific">Streptomyces parvus</name>
    <dbReference type="NCBI Taxonomy" id="66428"/>
    <lineage>
        <taxon>Bacteria</taxon>
        <taxon>Bacillati</taxon>
        <taxon>Actinomycetota</taxon>
        <taxon>Actinomycetes</taxon>
        <taxon>Kitasatosporales</taxon>
        <taxon>Streptomycetaceae</taxon>
        <taxon>Streptomyces</taxon>
    </lineage>
</organism>
<feature type="domain" description="CoA-binding" evidence="1">
    <location>
        <begin position="17"/>
        <end position="112"/>
    </location>
</feature>
<dbReference type="EMBL" id="JAAGMP010000209">
    <property type="protein sequence ID" value="NEC17449.1"/>
    <property type="molecule type" value="Genomic_DNA"/>
</dbReference>
<dbReference type="InterPro" id="IPR036291">
    <property type="entry name" value="NAD(P)-bd_dom_sf"/>
</dbReference>
<sequence>MRDSARVDTGHRSLAVFSDPASVAVVGASANPAKWGYWLARGALAGRDRRSVHLVTRGAGEILGTATAPALTDLPEVPELIAVCVPAAQVGAVVDEALALGVRGVLGITAGVPDAPALAARITAGGARLIGPSSLGLYDARTSLHIAWGNFRAGGLAVISQSGQVGTEIALLARRSGLGISRFVSVGGQLDVTTADLLEDLVDHPGTRAVALYVEGFQDGRRIFDAVRLLKRAGKPVLVLAAGASEAGARAARSHTSALTSPMELVDAACRAAGALRVPTAGALVDVAACLMARVPAA</sequence>
<dbReference type="SMART" id="SM00881">
    <property type="entry name" value="CoA_binding"/>
    <property type="match status" value="1"/>
</dbReference>
<dbReference type="PANTHER" id="PTHR42793">
    <property type="entry name" value="COA BINDING DOMAIN CONTAINING PROTEIN"/>
    <property type="match status" value="1"/>
</dbReference>
<dbReference type="RefSeq" id="WP_203665226.1">
    <property type="nucleotide sequence ID" value="NZ_JAAGMP010000209.1"/>
</dbReference>
<dbReference type="SUPFAM" id="SSF51735">
    <property type="entry name" value="NAD(P)-binding Rossmann-fold domains"/>
    <property type="match status" value="1"/>
</dbReference>
<dbReference type="Gene3D" id="3.40.50.720">
    <property type="entry name" value="NAD(P)-binding Rossmann-like Domain"/>
    <property type="match status" value="1"/>
</dbReference>
<dbReference type="Proteomes" id="UP000469670">
    <property type="component" value="Unassembled WGS sequence"/>
</dbReference>
<dbReference type="InterPro" id="IPR003781">
    <property type="entry name" value="CoA-bd"/>
</dbReference>
<dbReference type="PANTHER" id="PTHR42793:SF1">
    <property type="entry name" value="PEPTIDYL-LYSINE N-ACETYLTRANSFERASE PATZ"/>
    <property type="match status" value="1"/>
</dbReference>
<protein>
    <submittedName>
        <fullName evidence="2">CoA-binding protein</fullName>
    </submittedName>
</protein>
<gene>
    <name evidence="2" type="ORF">G3I50_04100</name>
</gene>
<evidence type="ECO:0000313" key="2">
    <source>
        <dbReference type="EMBL" id="NEC17449.1"/>
    </source>
</evidence>
<proteinExistence type="predicted"/>
<reference evidence="2 3" key="1">
    <citation type="submission" date="2020-01" db="EMBL/GenBank/DDBJ databases">
        <title>Insect and environment-associated Actinomycetes.</title>
        <authorList>
            <person name="Currrie C."/>
            <person name="Chevrette M."/>
            <person name="Carlson C."/>
            <person name="Stubbendieck R."/>
            <person name="Wendt-Pienkowski E."/>
        </authorList>
    </citation>
    <scope>NUCLEOTIDE SEQUENCE [LARGE SCALE GENOMIC DNA]</scope>
    <source>
        <strain evidence="2 3">SID7590</strain>
    </source>
</reference>
<evidence type="ECO:0000259" key="1">
    <source>
        <dbReference type="SMART" id="SM00881"/>
    </source>
</evidence>
<name>A0A7K3RQH6_9ACTN</name>
<dbReference type="InterPro" id="IPR016102">
    <property type="entry name" value="Succinyl-CoA_synth-like"/>
</dbReference>
<comment type="caution">
    <text evidence="2">The sequence shown here is derived from an EMBL/GenBank/DDBJ whole genome shotgun (WGS) entry which is preliminary data.</text>
</comment>
<dbReference type="SUPFAM" id="SSF52210">
    <property type="entry name" value="Succinyl-CoA synthetase domains"/>
    <property type="match status" value="1"/>
</dbReference>
<dbReference type="Pfam" id="PF13380">
    <property type="entry name" value="CoA_binding_2"/>
    <property type="match status" value="1"/>
</dbReference>
<dbReference type="Pfam" id="PF13607">
    <property type="entry name" value="Succ_CoA_lig"/>
    <property type="match status" value="1"/>
</dbReference>